<name>A0A5C5S939_9STRE</name>
<sequence>MTIAENKQLVYQRIKAAQARSRFQQAVEVIAVTKYVGCPEAKALVDLGIEHLGENRVDQFLEKYKELAGKPITWHLIGSLQRRKVKEVINYIDYFHALDSLKLAAEIQKRAQKPIKCFLQVNISEEASKHGFYLSEIEAALEELKAYDKIILVGLMTMTPLAASQDDKRAIFQKAKILQESLAERKLERMPFAQLSMGMSDDFDIAIQEGANFIRVGSAFFK</sequence>
<evidence type="ECO:0000259" key="5">
    <source>
        <dbReference type="Pfam" id="PF01168"/>
    </source>
</evidence>
<dbReference type="RefSeq" id="WP_146567863.1">
    <property type="nucleotide sequence ID" value="NZ_VOHL01000006.1"/>
</dbReference>
<accession>A0A5C5S939</accession>
<evidence type="ECO:0000313" key="7">
    <source>
        <dbReference type="Proteomes" id="UP000317430"/>
    </source>
</evidence>
<evidence type="ECO:0000256" key="3">
    <source>
        <dbReference type="PIRSR" id="PIRSR004848-1"/>
    </source>
</evidence>
<dbReference type="InterPro" id="IPR011078">
    <property type="entry name" value="PyrdxlP_homeostasis"/>
</dbReference>
<dbReference type="OrthoDB" id="9804072at2"/>
<evidence type="ECO:0000256" key="4">
    <source>
        <dbReference type="RuleBase" id="RU004514"/>
    </source>
</evidence>
<proteinExistence type="inferred from homology"/>
<dbReference type="Gene3D" id="3.20.20.10">
    <property type="entry name" value="Alanine racemase"/>
    <property type="match status" value="1"/>
</dbReference>
<dbReference type="PANTHER" id="PTHR10146:SF14">
    <property type="entry name" value="PYRIDOXAL PHOSPHATE HOMEOSTASIS PROTEIN"/>
    <property type="match status" value="1"/>
</dbReference>
<keyword evidence="1 2" id="KW-0663">Pyridoxal phosphate</keyword>
<evidence type="ECO:0000256" key="2">
    <source>
        <dbReference type="HAMAP-Rule" id="MF_02087"/>
    </source>
</evidence>
<dbReference type="Proteomes" id="UP000317430">
    <property type="component" value="Unassembled WGS sequence"/>
</dbReference>
<protein>
    <recommendedName>
        <fullName evidence="2">Pyridoxal phosphate homeostasis protein</fullName>
        <shortName evidence="2">PLP homeostasis protein</shortName>
    </recommendedName>
</protein>
<keyword evidence="7" id="KW-1185">Reference proteome</keyword>
<dbReference type="Pfam" id="PF01168">
    <property type="entry name" value="Ala_racemase_N"/>
    <property type="match status" value="1"/>
</dbReference>
<comment type="similarity">
    <text evidence="2 4">Belongs to the pyridoxal phosphate-binding protein YggS/PROSC family.</text>
</comment>
<dbReference type="PANTHER" id="PTHR10146">
    <property type="entry name" value="PROLINE SYNTHETASE CO-TRANSCRIBED BACTERIAL HOMOLOG PROTEIN"/>
    <property type="match status" value="1"/>
</dbReference>
<dbReference type="PIRSF" id="PIRSF004848">
    <property type="entry name" value="YBL036c_PLPDEIII"/>
    <property type="match status" value="1"/>
</dbReference>
<comment type="function">
    <text evidence="2">Pyridoxal 5'-phosphate (PLP)-binding protein, which is involved in PLP homeostasis.</text>
</comment>
<dbReference type="HAMAP" id="MF_02087">
    <property type="entry name" value="PLP_homeostasis"/>
    <property type="match status" value="1"/>
</dbReference>
<gene>
    <name evidence="6" type="ORF">FRX57_06545</name>
</gene>
<dbReference type="NCBIfam" id="TIGR00044">
    <property type="entry name" value="YggS family pyridoxal phosphate-dependent enzyme"/>
    <property type="match status" value="1"/>
</dbReference>
<reference evidence="6 7" key="1">
    <citation type="submission" date="2019-08" db="EMBL/GenBank/DDBJ databases">
        <authorList>
            <person name="Lei W."/>
        </authorList>
    </citation>
    <scope>NUCLEOTIDE SEQUENCE [LARGE SCALE GENOMIC DNA]</scope>
    <source>
        <strain evidence="6 7">CCUG 66496</strain>
    </source>
</reference>
<dbReference type="AlphaFoldDB" id="A0A5C5S939"/>
<dbReference type="EMBL" id="VOHL01000006">
    <property type="protein sequence ID" value="TWS96926.1"/>
    <property type="molecule type" value="Genomic_DNA"/>
</dbReference>
<organism evidence="6 7">
    <name type="scientific">Streptococcus cuniculipharyngis</name>
    <dbReference type="NCBI Taxonomy" id="1562651"/>
    <lineage>
        <taxon>Bacteria</taxon>
        <taxon>Bacillati</taxon>
        <taxon>Bacillota</taxon>
        <taxon>Bacilli</taxon>
        <taxon>Lactobacillales</taxon>
        <taxon>Streptococcaceae</taxon>
        <taxon>Streptococcus</taxon>
    </lineage>
</organism>
<dbReference type="InterPro" id="IPR001608">
    <property type="entry name" value="Ala_racemase_N"/>
</dbReference>
<feature type="domain" description="Alanine racemase N-terminal" evidence="5">
    <location>
        <begin position="17"/>
        <end position="221"/>
    </location>
</feature>
<feature type="modified residue" description="N6-(pyridoxal phosphate)lysine" evidence="2 3">
    <location>
        <position position="34"/>
    </location>
</feature>
<evidence type="ECO:0000313" key="6">
    <source>
        <dbReference type="EMBL" id="TWS96926.1"/>
    </source>
</evidence>
<comment type="caution">
    <text evidence="6">The sequence shown here is derived from an EMBL/GenBank/DDBJ whole genome shotgun (WGS) entry which is preliminary data.</text>
</comment>
<dbReference type="SUPFAM" id="SSF51419">
    <property type="entry name" value="PLP-binding barrel"/>
    <property type="match status" value="1"/>
</dbReference>
<dbReference type="InterPro" id="IPR029066">
    <property type="entry name" value="PLP-binding_barrel"/>
</dbReference>
<dbReference type="GO" id="GO:0030170">
    <property type="term" value="F:pyridoxal phosphate binding"/>
    <property type="evidence" value="ECO:0007669"/>
    <property type="project" value="UniProtKB-UniRule"/>
</dbReference>
<evidence type="ECO:0000256" key="1">
    <source>
        <dbReference type="ARBA" id="ARBA00022898"/>
    </source>
</evidence>
<dbReference type="CDD" id="cd00635">
    <property type="entry name" value="PLPDE_III_YBL036c_like"/>
    <property type="match status" value="1"/>
</dbReference>
<comment type="cofactor">
    <cofactor evidence="3">
        <name>pyridoxal 5'-phosphate</name>
        <dbReference type="ChEBI" id="CHEBI:597326"/>
    </cofactor>
</comment>